<sequence>MFQVSYTQVYCSSQESEYLIPLLLREERFLPPLEPMSSPSLVDLGFNHKIFSLYVWRRLCFSSDWNLPQSLDNLLLFLSFILCSFICVDFSGIEFDPLN</sequence>
<evidence type="ECO:0000313" key="2">
    <source>
        <dbReference type="EMBL" id="MEQ2288485.1"/>
    </source>
</evidence>
<reference evidence="2 3" key="1">
    <citation type="submission" date="2021-06" db="EMBL/GenBank/DDBJ databases">
        <authorList>
            <person name="Palmer J.M."/>
        </authorList>
    </citation>
    <scope>NUCLEOTIDE SEQUENCE [LARGE SCALE GENOMIC DNA]</scope>
    <source>
        <strain evidence="2 3">AS_MEX2019</strain>
        <tissue evidence="2">Muscle</tissue>
    </source>
</reference>
<dbReference type="EMBL" id="JAHRIP010020897">
    <property type="protein sequence ID" value="MEQ2288485.1"/>
    <property type="molecule type" value="Genomic_DNA"/>
</dbReference>
<organism evidence="2 3">
    <name type="scientific">Ameca splendens</name>
    <dbReference type="NCBI Taxonomy" id="208324"/>
    <lineage>
        <taxon>Eukaryota</taxon>
        <taxon>Metazoa</taxon>
        <taxon>Chordata</taxon>
        <taxon>Craniata</taxon>
        <taxon>Vertebrata</taxon>
        <taxon>Euteleostomi</taxon>
        <taxon>Actinopterygii</taxon>
        <taxon>Neopterygii</taxon>
        <taxon>Teleostei</taxon>
        <taxon>Neoteleostei</taxon>
        <taxon>Acanthomorphata</taxon>
        <taxon>Ovalentaria</taxon>
        <taxon>Atherinomorphae</taxon>
        <taxon>Cyprinodontiformes</taxon>
        <taxon>Goodeidae</taxon>
        <taxon>Ameca</taxon>
    </lineage>
</organism>
<evidence type="ECO:0000256" key="1">
    <source>
        <dbReference type="SAM" id="Phobius"/>
    </source>
</evidence>
<dbReference type="Proteomes" id="UP001469553">
    <property type="component" value="Unassembled WGS sequence"/>
</dbReference>
<name>A0ABV0Y4K8_9TELE</name>
<comment type="caution">
    <text evidence="2">The sequence shown here is derived from an EMBL/GenBank/DDBJ whole genome shotgun (WGS) entry which is preliminary data.</text>
</comment>
<evidence type="ECO:0000313" key="3">
    <source>
        <dbReference type="Proteomes" id="UP001469553"/>
    </source>
</evidence>
<keyword evidence="1" id="KW-1133">Transmembrane helix</keyword>
<keyword evidence="1" id="KW-0812">Transmembrane</keyword>
<feature type="transmembrane region" description="Helical" evidence="1">
    <location>
        <begin position="74"/>
        <end position="93"/>
    </location>
</feature>
<gene>
    <name evidence="2" type="ORF">AMECASPLE_022999</name>
</gene>
<keyword evidence="3" id="KW-1185">Reference proteome</keyword>
<accession>A0ABV0Y4K8</accession>
<keyword evidence="1" id="KW-0472">Membrane</keyword>
<protein>
    <submittedName>
        <fullName evidence="2">Uncharacterized protein</fullName>
    </submittedName>
</protein>
<proteinExistence type="predicted"/>